<dbReference type="Gene3D" id="2.160.20.120">
    <property type="match status" value="1"/>
</dbReference>
<dbReference type="PROSITE" id="PS51257">
    <property type="entry name" value="PROKAR_LIPOPROTEIN"/>
    <property type="match status" value="1"/>
</dbReference>
<accession>A0ABY7PSM5</accession>
<protein>
    <submittedName>
        <fullName evidence="2">DUF2807 domain-containing protein</fullName>
    </submittedName>
</protein>
<evidence type="ECO:0000313" key="3">
    <source>
        <dbReference type="Proteomes" id="UP001211872"/>
    </source>
</evidence>
<proteinExistence type="predicted"/>
<dbReference type="Pfam" id="PF10988">
    <property type="entry name" value="DUF2807"/>
    <property type="match status" value="1"/>
</dbReference>
<dbReference type="RefSeq" id="WP_270128252.1">
    <property type="nucleotide sequence ID" value="NZ_CP115396.1"/>
</dbReference>
<evidence type="ECO:0000259" key="1">
    <source>
        <dbReference type="Pfam" id="PF10988"/>
    </source>
</evidence>
<gene>
    <name evidence="2" type="ORF">O9Z63_05105</name>
</gene>
<dbReference type="InterPro" id="IPR021255">
    <property type="entry name" value="DUF2807"/>
</dbReference>
<evidence type="ECO:0000313" key="2">
    <source>
        <dbReference type="EMBL" id="WBO85624.1"/>
    </source>
</evidence>
<organism evidence="2 3">
    <name type="scientific">Hymenobacter yonginensis</name>
    <dbReference type="NCBI Taxonomy" id="748197"/>
    <lineage>
        <taxon>Bacteria</taxon>
        <taxon>Pseudomonadati</taxon>
        <taxon>Bacteroidota</taxon>
        <taxon>Cytophagia</taxon>
        <taxon>Cytophagales</taxon>
        <taxon>Hymenobacteraceae</taxon>
        <taxon>Hymenobacter</taxon>
    </lineage>
</organism>
<dbReference type="Proteomes" id="UP001211872">
    <property type="component" value="Chromosome"/>
</dbReference>
<feature type="domain" description="Putative auto-transporter adhesin head GIN" evidence="1">
    <location>
        <begin position="55"/>
        <end position="241"/>
    </location>
</feature>
<name>A0ABY7PSM5_9BACT</name>
<sequence>MMVGRTFGVQVSGPRGVLRVALALGLSVGLLASCGSDDCLTSAGQETTERRELPAFHDLTVADNVNVTLVQDTATYAEVRTGSHLQADLKLEVRGPRLFISNESRCNWARSYDVAHDVVLHLPRLINMDHTGQGTVRTQGRFRADTAYYHMKGTGDYDLDLQSRYLWLDQYELGDYRLRGTTDQLLLSGGGLGRFYATDMRARACYLNLSIYAGNDIYVNGSEEVLGTLAGPATVYYSGNPTTANVQVTGKGKVVKLN</sequence>
<reference evidence="2 3" key="1">
    <citation type="journal article" date="2011" name="Int. J. Syst. Evol. Microbiol.">
        <title>Hymenobacter yonginensis sp. nov., isolated from a mesotrophic artificial lake.</title>
        <authorList>
            <person name="Joung Y."/>
            <person name="Cho S.H."/>
            <person name="Kim H."/>
            <person name="Kim S.B."/>
            <person name="Joh K."/>
        </authorList>
    </citation>
    <scope>NUCLEOTIDE SEQUENCE [LARGE SCALE GENOMIC DNA]</scope>
    <source>
        <strain evidence="2 3">KCTC 22745</strain>
    </source>
</reference>
<dbReference type="EMBL" id="CP115396">
    <property type="protein sequence ID" value="WBO85624.1"/>
    <property type="molecule type" value="Genomic_DNA"/>
</dbReference>
<keyword evidence="3" id="KW-1185">Reference proteome</keyword>